<feature type="transmembrane region" description="Helical" evidence="2">
    <location>
        <begin position="194"/>
        <end position="214"/>
    </location>
</feature>
<feature type="domain" description="EamA" evidence="3">
    <location>
        <begin position="163"/>
        <end position="309"/>
    </location>
</feature>
<dbReference type="Pfam" id="PF00892">
    <property type="entry name" value="EamA"/>
    <property type="match status" value="2"/>
</dbReference>
<evidence type="ECO:0000313" key="5">
    <source>
        <dbReference type="Proteomes" id="UP001054846"/>
    </source>
</evidence>
<gene>
    <name evidence="4" type="ORF">ISF26_03820</name>
</gene>
<evidence type="ECO:0000259" key="3">
    <source>
        <dbReference type="Pfam" id="PF00892"/>
    </source>
</evidence>
<proteinExistence type="inferred from homology"/>
<keyword evidence="2" id="KW-0472">Membrane</keyword>
<dbReference type="PANTHER" id="PTHR22911:SF137">
    <property type="entry name" value="SOLUTE CARRIER FAMILY 35 MEMBER G2-RELATED"/>
    <property type="match status" value="1"/>
</dbReference>
<reference evidence="4 5" key="1">
    <citation type="journal article" date="2021" name="Genome Biol. Evol.">
        <title>Complete Genome Sequencing of a Novel Gloeobacter Species from a Waterfall Cave in Mexico.</title>
        <authorList>
            <person name="Saw J.H."/>
            <person name="Cardona T."/>
            <person name="Montejano G."/>
        </authorList>
    </citation>
    <scope>NUCLEOTIDE SEQUENCE [LARGE SCALE GENOMIC DNA]</scope>
    <source>
        <strain evidence="4">MG652769</strain>
    </source>
</reference>
<dbReference type="InterPro" id="IPR000620">
    <property type="entry name" value="EamA_dom"/>
</dbReference>
<feature type="transmembrane region" description="Helical" evidence="2">
    <location>
        <begin position="42"/>
        <end position="63"/>
    </location>
</feature>
<evidence type="ECO:0000256" key="1">
    <source>
        <dbReference type="ARBA" id="ARBA00007362"/>
    </source>
</evidence>
<accession>A0ABY3PP97</accession>
<dbReference type="InterPro" id="IPR037185">
    <property type="entry name" value="EmrE-like"/>
</dbReference>
<feature type="transmembrane region" description="Helical" evidence="2">
    <location>
        <begin position="262"/>
        <end position="284"/>
    </location>
</feature>
<feature type="transmembrane region" description="Helical" evidence="2">
    <location>
        <begin position="12"/>
        <end position="30"/>
    </location>
</feature>
<dbReference type="SUPFAM" id="SSF103481">
    <property type="entry name" value="Multidrug resistance efflux transporter EmrE"/>
    <property type="match status" value="2"/>
</dbReference>
<comment type="similarity">
    <text evidence="1">Belongs to the EamA transporter family.</text>
</comment>
<feature type="transmembrane region" description="Helical" evidence="2">
    <location>
        <begin position="69"/>
        <end position="89"/>
    </location>
</feature>
<keyword evidence="5" id="KW-1185">Reference proteome</keyword>
<sequence>MDGALALRGELAALAAAFLWAVGSVIWSLVGRRIVPLELNLIKIAIAMVLLVPTLWLGGVGLAGDRPEAVGLLLASGVVGIGLADTFFLEALKQLGARRALILRTLDPPFAALLALVFLGEALGFWAWGGVVLTVLGVAWVIGERTGIRLPLSEPSAVVFQRWGVICGLLGALGQAAGAVLTRQALVQTEITPAWSTLLRLGGGLAVVLVWVGLKRQPLGGWFVQPPAEDGWSLGKLLAAIGFAAFAATFLGIWLQQTALKYTAAGIAQTLCATSPLFVLPFAAWMGEKIGYRAVLGVLVSLGGVALVIGQR</sequence>
<organism evidence="4 5">
    <name type="scientific">Gloeobacter morelensis MG652769</name>
    <dbReference type="NCBI Taxonomy" id="2781736"/>
    <lineage>
        <taxon>Bacteria</taxon>
        <taxon>Bacillati</taxon>
        <taxon>Cyanobacteriota</taxon>
        <taxon>Cyanophyceae</taxon>
        <taxon>Gloeobacterales</taxon>
        <taxon>Gloeobacteraceae</taxon>
        <taxon>Gloeobacter</taxon>
        <taxon>Gloeobacter morelensis</taxon>
    </lineage>
</organism>
<feature type="transmembrane region" description="Helical" evidence="2">
    <location>
        <begin position="163"/>
        <end position="182"/>
    </location>
</feature>
<evidence type="ECO:0000313" key="4">
    <source>
        <dbReference type="EMBL" id="UFP95388.1"/>
    </source>
</evidence>
<dbReference type="EMBL" id="CP063845">
    <property type="protein sequence ID" value="UFP95388.1"/>
    <property type="molecule type" value="Genomic_DNA"/>
</dbReference>
<protein>
    <submittedName>
        <fullName evidence="4">DMT family transporter</fullName>
    </submittedName>
</protein>
<feature type="transmembrane region" description="Helical" evidence="2">
    <location>
        <begin position="234"/>
        <end position="255"/>
    </location>
</feature>
<evidence type="ECO:0000256" key="2">
    <source>
        <dbReference type="SAM" id="Phobius"/>
    </source>
</evidence>
<keyword evidence="2" id="KW-0812">Transmembrane</keyword>
<dbReference type="Proteomes" id="UP001054846">
    <property type="component" value="Chromosome"/>
</dbReference>
<dbReference type="RefSeq" id="WP_230842613.1">
    <property type="nucleotide sequence ID" value="NZ_CP063845.1"/>
</dbReference>
<feature type="domain" description="EamA" evidence="3">
    <location>
        <begin position="8"/>
        <end position="142"/>
    </location>
</feature>
<keyword evidence="2" id="KW-1133">Transmembrane helix</keyword>
<name>A0ABY3PP97_9CYAN</name>
<feature type="transmembrane region" description="Helical" evidence="2">
    <location>
        <begin position="290"/>
        <end position="309"/>
    </location>
</feature>
<dbReference type="PANTHER" id="PTHR22911">
    <property type="entry name" value="ACYL-MALONYL CONDENSING ENZYME-RELATED"/>
    <property type="match status" value="1"/>
</dbReference>
<feature type="transmembrane region" description="Helical" evidence="2">
    <location>
        <begin position="110"/>
        <end position="143"/>
    </location>
</feature>